<reference evidence="2" key="1">
    <citation type="submission" date="2021-11" db="EMBL/GenBank/DDBJ databases">
        <title>Australian commercial rhizobial inoculants.</title>
        <authorList>
            <person name="Kohlmeier M.G."/>
            <person name="O'Hara G.W."/>
            <person name="Colombi E."/>
            <person name="Ramsay J.P."/>
            <person name="Terpolilli J."/>
        </authorList>
    </citation>
    <scope>NUCLEOTIDE SEQUENCE</scope>
    <source>
        <strain evidence="2">CC829</strain>
        <plasmid evidence="2">pCC829_1</plasmid>
    </source>
</reference>
<keyword evidence="1" id="KW-0732">Signal</keyword>
<sequence length="120" mass="12787">MNKRLIASVVGCACLTMATAAEARTFYDGSWNLLFVTQRGSCDPTYSFTVNINDGFVTHPNLVKFAGHVGRSGAVHASVTVHDKYAAGFGRLTRDAGRGSWSGHAAGARCSGYWTAQRNG</sequence>
<evidence type="ECO:0000256" key="1">
    <source>
        <dbReference type="SAM" id="SignalP"/>
    </source>
</evidence>
<feature type="chain" id="PRO_5046839588" evidence="1">
    <location>
        <begin position="24"/>
        <end position="120"/>
    </location>
</feature>
<organism evidence="2 3">
    <name type="scientific">Bradyrhizobium barranii</name>
    <dbReference type="NCBI Taxonomy" id="2992140"/>
    <lineage>
        <taxon>Bacteria</taxon>
        <taxon>Pseudomonadati</taxon>
        <taxon>Pseudomonadota</taxon>
        <taxon>Alphaproteobacteria</taxon>
        <taxon>Hyphomicrobiales</taxon>
        <taxon>Nitrobacteraceae</taxon>
        <taxon>Bradyrhizobium</taxon>
    </lineage>
</organism>
<evidence type="ECO:0000313" key="3">
    <source>
        <dbReference type="Proteomes" id="UP001430990"/>
    </source>
</evidence>
<dbReference type="EMBL" id="CP088101">
    <property type="protein sequence ID" value="UFW91733.1"/>
    <property type="molecule type" value="Genomic_DNA"/>
</dbReference>
<dbReference type="Proteomes" id="UP001430990">
    <property type="component" value="Plasmid pCC829_1"/>
</dbReference>
<name>A0ABY3R1J6_9BRAD</name>
<proteinExistence type="predicted"/>
<geneLocation type="plasmid" evidence="2 3">
    <name>pCC829_1</name>
</geneLocation>
<dbReference type="RefSeq" id="WP_162479033.1">
    <property type="nucleotide sequence ID" value="NZ_CP088101.1"/>
</dbReference>
<feature type="signal peptide" evidence="1">
    <location>
        <begin position="1"/>
        <end position="23"/>
    </location>
</feature>
<keyword evidence="3" id="KW-1185">Reference proteome</keyword>
<gene>
    <name evidence="2" type="ORF">BjapCC829_45635</name>
</gene>
<keyword evidence="2" id="KW-0614">Plasmid</keyword>
<accession>A0ABY3R1J6</accession>
<evidence type="ECO:0000313" key="2">
    <source>
        <dbReference type="EMBL" id="UFW91733.1"/>
    </source>
</evidence>
<protein>
    <submittedName>
        <fullName evidence="2">Uncharacterized protein</fullName>
    </submittedName>
</protein>